<sequence length="555" mass="63668">MPPPPVYHNNDLRWSPEYRKELETKGQNVLDDDHIFPDDLENPLIRACIIRAIRCDIDFAKSANVAQACTQWPEFARARNARLIMSNELPEPEQMPESDPLTHPYCIWYPDFATERTYRQLAQAFPWVRYQVGRACAAAGFALYDELNLLPDVCIAEEAREGRTDGGRAIYDAIMAAPMRYAVMNDLKLSIELDNPRSPAFLNGDTDVRWKLDNRVDVKAMIRLGSPVSQLPEKWLPNPCIEEDMRVSKVYSLYNPEKEWQRRLTREETRLFYQPLPQDLPTAKKQSLTEMAGYEGNVDRYSRLARPEPLGRTHLICVIRGIYHHTSFARWWSEEINTNSPRARALNQLTLGMIRSAISARRIMINDVQEFTNGWIAGPKPFLIWWPLKPDRTTLDELAEMVPEMREQAAIACIKCGYDEKLSSINPKPTPALWLAATQSPNPFYRKWLEDRLMDLQMNEDLIKSDRDLDTSDASALLTNKEPTTTTIHSSLTEGLHRADRSGDYGSPAGPYLCETVLVGEVDKHIWVSEESLRKIEKYARGVTENLASLEDKEL</sequence>
<dbReference type="Proteomes" id="UP000622797">
    <property type="component" value="Unassembled WGS sequence"/>
</dbReference>
<name>A0A8H4WP89_9HYPO</name>
<organism evidence="1 2">
    <name type="scientific">Fusarium sarcochroum</name>
    <dbReference type="NCBI Taxonomy" id="1208366"/>
    <lineage>
        <taxon>Eukaryota</taxon>
        <taxon>Fungi</taxon>
        <taxon>Dikarya</taxon>
        <taxon>Ascomycota</taxon>
        <taxon>Pezizomycotina</taxon>
        <taxon>Sordariomycetes</taxon>
        <taxon>Hypocreomycetidae</taxon>
        <taxon>Hypocreales</taxon>
        <taxon>Nectriaceae</taxon>
        <taxon>Fusarium</taxon>
        <taxon>Fusarium lateritium species complex</taxon>
    </lineage>
</organism>
<proteinExistence type="predicted"/>
<dbReference type="AlphaFoldDB" id="A0A8H4WP89"/>
<accession>A0A8H4WP89</accession>
<evidence type="ECO:0000313" key="2">
    <source>
        <dbReference type="Proteomes" id="UP000622797"/>
    </source>
</evidence>
<dbReference type="OrthoDB" id="4360026at2759"/>
<reference evidence="1" key="1">
    <citation type="journal article" date="2020" name="BMC Genomics">
        <title>Correction to: Identification and distribution of gene clusters required for synthesis of sphingolipid metabolism inhibitors in diverse species of the filamentous fungus Fusarium.</title>
        <authorList>
            <person name="Kim H.S."/>
            <person name="Lohmar J.M."/>
            <person name="Busman M."/>
            <person name="Brown D.W."/>
            <person name="Naumann T.A."/>
            <person name="Divon H.H."/>
            <person name="Lysoe E."/>
            <person name="Uhlig S."/>
            <person name="Proctor R.H."/>
        </authorList>
    </citation>
    <scope>NUCLEOTIDE SEQUENCE</scope>
    <source>
        <strain evidence="1">NRRL 20472</strain>
    </source>
</reference>
<protein>
    <submittedName>
        <fullName evidence="1">Uncharacterized protein</fullName>
    </submittedName>
</protein>
<reference evidence="1" key="2">
    <citation type="submission" date="2020-05" db="EMBL/GenBank/DDBJ databases">
        <authorList>
            <person name="Kim H.-S."/>
            <person name="Proctor R.H."/>
            <person name="Brown D.W."/>
        </authorList>
    </citation>
    <scope>NUCLEOTIDE SEQUENCE</scope>
    <source>
        <strain evidence="1">NRRL 20472</strain>
    </source>
</reference>
<dbReference type="EMBL" id="JABEXW010001287">
    <property type="protein sequence ID" value="KAF4944840.1"/>
    <property type="molecule type" value="Genomic_DNA"/>
</dbReference>
<comment type="caution">
    <text evidence="1">The sequence shown here is derived from an EMBL/GenBank/DDBJ whole genome shotgun (WGS) entry which is preliminary data.</text>
</comment>
<keyword evidence="2" id="KW-1185">Reference proteome</keyword>
<evidence type="ECO:0000313" key="1">
    <source>
        <dbReference type="EMBL" id="KAF4944840.1"/>
    </source>
</evidence>
<gene>
    <name evidence="1" type="ORF">FSARC_14573</name>
</gene>